<evidence type="ECO:0000313" key="2">
    <source>
        <dbReference type="Proteomes" id="UP001057402"/>
    </source>
</evidence>
<name>A0ACB9S195_9MYRT</name>
<accession>A0ACB9S195</accession>
<organism evidence="1 2">
    <name type="scientific">Melastoma candidum</name>
    <dbReference type="NCBI Taxonomy" id="119954"/>
    <lineage>
        <taxon>Eukaryota</taxon>
        <taxon>Viridiplantae</taxon>
        <taxon>Streptophyta</taxon>
        <taxon>Embryophyta</taxon>
        <taxon>Tracheophyta</taxon>
        <taxon>Spermatophyta</taxon>
        <taxon>Magnoliopsida</taxon>
        <taxon>eudicotyledons</taxon>
        <taxon>Gunneridae</taxon>
        <taxon>Pentapetalae</taxon>
        <taxon>rosids</taxon>
        <taxon>malvids</taxon>
        <taxon>Myrtales</taxon>
        <taxon>Melastomataceae</taxon>
        <taxon>Melastomatoideae</taxon>
        <taxon>Melastomateae</taxon>
        <taxon>Melastoma</taxon>
    </lineage>
</organism>
<proteinExistence type="predicted"/>
<comment type="caution">
    <text evidence="1">The sequence shown here is derived from an EMBL/GenBank/DDBJ whole genome shotgun (WGS) entry which is preliminary data.</text>
</comment>
<protein>
    <submittedName>
        <fullName evidence="1">Uncharacterized protein</fullName>
    </submittedName>
</protein>
<keyword evidence="2" id="KW-1185">Reference proteome</keyword>
<dbReference type="Proteomes" id="UP001057402">
    <property type="component" value="Chromosome 3"/>
</dbReference>
<dbReference type="EMBL" id="CM042882">
    <property type="protein sequence ID" value="KAI4383856.1"/>
    <property type="molecule type" value="Genomic_DNA"/>
</dbReference>
<sequence length="234" mass="25872">MTVVLLLRFGRIQLAGQVQNGSKGLRDHVRDDTWVEESRANKQTAVARDEGEIPNMFDKPSGRRHTSKGDKGLIKKQTRKSTVDLRLLFLCANGLPVDVLKQIRENSSSSSGDGSQTLAHYFDNGLEVRIAGNERMAGSFFTPSTYRKISVVEVLKKYQACITACPFMKFPIYLSGYMISKLAEKAKVLHVVQRISQHPAGRPKLRITGITNVIACKSRGLSLTPSVHTLSSQG</sequence>
<gene>
    <name evidence="1" type="ORF">MLD38_009652</name>
</gene>
<reference evidence="2" key="1">
    <citation type="journal article" date="2023" name="Front. Plant Sci.">
        <title>Chromosomal-level genome assembly of Melastoma candidum provides insights into trichome evolution.</title>
        <authorList>
            <person name="Zhong Y."/>
            <person name="Wu W."/>
            <person name="Sun C."/>
            <person name="Zou P."/>
            <person name="Liu Y."/>
            <person name="Dai S."/>
            <person name="Zhou R."/>
        </authorList>
    </citation>
    <scope>NUCLEOTIDE SEQUENCE [LARGE SCALE GENOMIC DNA]</scope>
</reference>
<evidence type="ECO:0000313" key="1">
    <source>
        <dbReference type="EMBL" id="KAI4383856.1"/>
    </source>
</evidence>